<keyword evidence="3" id="KW-1185">Reference proteome</keyword>
<reference evidence="2" key="2">
    <citation type="submission" date="2020-11" db="EMBL/GenBank/DDBJ databases">
        <authorList>
            <person name="McCartney M.A."/>
            <person name="Auch B."/>
            <person name="Kono T."/>
            <person name="Mallez S."/>
            <person name="Becker A."/>
            <person name="Gohl D.M."/>
            <person name="Silverstein K.A.T."/>
            <person name="Koren S."/>
            <person name="Bechman K.B."/>
            <person name="Herman A."/>
            <person name="Abrahante J.E."/>
            <person name="Garbe J."/>
        </authorList>
    </citation>
    <scope>NUCLEOTIDE SEQUENCE</scope>
    <source>
        <strain evidence="2">Duluth1</strain>
        <tissue evidence="2">Whole animal</tissue>
    </source>
</reference>
<reference evidence="2" key="1">
    <citation type="journal article" date="2019" name="bioRxiv">
        <title>The Genome of the Zebra Mussel, Dreissena polymorpha: A Resource for Invasive Species Research.</title>
        <authorList>
            <person name="McCartney M.A."/>
            <person name="Auch B."/>
            <person name="Kono T."/>
            <person name="Mallez S."/>
            <person name="Zhang Y."/>
            <person name="Obille A."/>
            <person name="Becker A."/>
            <person name="Abrahante J.E."/>
            <person name="Garbe J."/>
            <person name="Badalamenti J.P."/>
            <person name="Herman A."/>
            <person name="Mangelson H."/>
            <person name="Liachko I."/>
            <person name="Sullivan S."/>
            <person name="Sone E.D."/>
            <person name="Koren S."/>
            <person name="Silverstein K.A.T."/>
            <person name="Beckman K.B."/>
            <person name="Gohl D.M."/>
        </authorList>
    </citation>
    <scope>NUCLEOTIDE SEQUENCE</scope>
    <source>
        <strain evidence="2">Duluth1</strain>
        <tissue evidence="2">Whole animal</tissue>
    </source>
</reference>
<evidence type="ECO:0000313" key="3">
    <source>
        <dbReference type="Proteomes" id="UP000828390"/>
    </source>
</evidence>
<accession>A0A9D4MNN6</accession>
<evidence type="ECO:0000256" key="1">
    <source>
        <dbReference type="SAM" id="MobiDB-lite"/>
    </source>
</evidence>
<proteinExistence type="predicted"/>
<name>A0A9D4MNN6_DREPO</name>
<sequence>MALDGMVSDKIEDQTRAVHDKVMDEEDDTKIEPARAVVKGATVSGAVDGTNAMSDGEARGVGRHRVVLIPVRVAEGVEYRLV</sequence>
<comment type="caution">
    <text evidence="2">The sequence shown here is derived from an EMBL/GenBank/DDBJ whole genome shotgun (WGS) entry which is preliminary data.</text>
</comment>
<protein>
    <submittedName>
        <fullName evidence="2">Uncharacterized protein</fullName>
    </submittedName>
</protein>
<gene>
    <name evidence="2" type="ORF">DPMN_004512</name>
</gene>
<dbReference type="Proteomes" id="UP000828390">
    <property type="component" value="Unassembled WGS sequence"/>
</dbReference>
<feature type="region of interest" description="Disordered" evidence="1">
    <location>
        <begin position="1"/>
        <end position="28"/>
    </location>
</feature>
<dbReference type="AlphaFoldDB" id="A0A9D4MNN6"/>
<evidence type="ECO:0000313" key="2">
    <source>
        <dbReference type="EMBL" id="KAH3880593.1"/>
    </source>
</evidence>
<organism evidence="2 3">
    <name type="scientific">Dreissena polymorpha</name>
    <name type="common">Zebra mussel</name>
    <name type="synonym">Mytilus polymorpha</name>
    <dbReference type="NCBI Taxonomy" id="45954"/>
    <lineage>
        <taxon>Eukaryota</taxon>
        <taxon>Metazoa</taxon>
        <taxon>Spiralia</taxon>
        <taxon>Lophotrochozoa</taxon>
        <taxon>Mollusca</taxon>
        <taxon>Bivalvia</taxon>
        <taxon>Autobranchia</taxon>
        <taxon>Heteroconchia</taxon>
        <taxon>Euheterodonta</taxon>
        <taxon>Imparidentia</taxon>
        <taxon>Neoheterodontei</taxon>
        <taxon>Myida</taxon>
        <taxon>Dreissenoidea</taxon>
        <taxon>Dreissenidae</taxon>
        <taxon>Dreissena</taxon>
    </lineage>
</organism>
<feature type="compositionally biased region" description="Basic and acidic residues" evidence="1">
    <location>
        <begin position="7"/>
        <end position="22"/>
    </location>
</feature>
<dbReference type="EMBL" id="JAIWYP010000001">
    <property type="protein sequence ID" value="KAH3880593.1"/>
    <property type="molecule type" value="Genomic_DNA"/>
</dbReference>